<comment type="caution">
    <text evidence="1">The sequence shown here is derived from an EMBL/GenBank/DDBJ whole genome shotgun (WGS) entry which is preliminary data.</text>
</comment>
<dbReference type="EMBL" id="BMNL01000002">
    <property type="protein sequence ID" value="GGP20266.1"/>
    <property type="molecule type" value="Genomic_DNA"/>
</dbReference>
<dbReference type="CDD" id="cd18086">
    <property type="entry name" value="HsC9orf114-like"/>
    <property type="match status" value="1"/>
</dbReference>
<keyword evidence="2" id="KW-1185">Reference proteome</keyword>
<dbReference type="PANTHER" id="PTHR12150">
    <property type="entry name" value="CLASS IV SAM-BINDING METHYLTRANSFERASE-RELATED"/>
    <property type="match status" value="1"/>
</dbReference>
<dbReference type="SUPFAM" id="SSF75217">
    <property type="entry name" value="alpha/beta knot"/>
    <property type="match status" value="1"/>
</dbReference>
<organism evidence="1 2">
    <name type="scientific">Thermocladium modestius</name>
    <dbReference type="NCBI Taxonomy" id="62609"/>
    <lineage>
        <taxon>Archaea</taxon>
        <taxon>Thermoproteota</taxon>
        <taxon>Thermoprotei</taxon>
        <taxon>Thermoproteales</taxon>
        <taxon>Thermoproteaceae</taxon>
        <taxon>Thermocladium</taxon>
    </lineage>
</organism>
<dbReference type="RefSeq" id="WP_229657662.1">
    <property type="nucleotide sequence ID" value="NZ_BMNL01000002.1"/>
</dbReference>
<name>A0A830GVV2_9CREN</name>
<dbReference type="InterPro" id="IPR012340">
    <property type="entry name" value="NA-bd_OB-fold"/>
</dbReference>
<sequence length="290" mass="32542">MLRERRSGSRRRRNRNEMIRIAIPHSSLEEAADDREAVRKIGYIGRAAAIFKVSNIYIYTHKGETPKSRAHFIKRYLEYMATPPYLRKDLFPMKSELRLAGLLPPLRLPVFSSKPRPGVVLMGMVVKWDGYASIVKVGETAFARVPKPYPLKSRLLVQLENEVDEGLYRAHVVPAKQPGHYAGFSVDIMTIGELIRRPPLLLTGREGKPIGDALDELAGLVRNGDVTVVFGSPRHGVEELMRGEGIDVKGHPFINFVPRQGVRTIRLEEAIISVLSIVNLFINGITCSRA</sequence>
<protein>
    <recommendedName>
        <fullName evidence="3">RNA-binding protein</fullName>
    </recommendedName>
</protein>
<evidence type="ECO:0000313" key="1">
    <source>
        <dbReference type="EMBL" id="GGP20266.1"/>
    </source>
</evidence>
<dbReference type="Gene3D" id="2.40.50.140">
    <property type="entry name" value="Nucleic acid-binding proteins"/>
    <property type="match status" value="1"/>
</dbReference>
<proteinExistence type="predicted"/>
<dbReference type="AlphaFoldDB" id="A0A830GVV2"/>
<dbReference type="InterPro" id="IPR003750">
    <property type="entry name" value="Put_MeTrfase-C9orf114-like"/>
</dbReference>
<dbReference type="Proteomes" id="UP000610960">
    <property type="component" value="Unassembled WGS sequence"/>
</dbReference>
<accession>A0A830GVV2</accession>
<dbReference type="Gene3D" id="3.40.1280.10">
    <property type="match status" value="1"/>
</dbReference>
<evidence type="ECO:0008006" key="3">
    <source>
        <dbReference type="Google" id="ProtNLM"/>
    </source>
</evidence>
<evidence type="ECO:0000313" key="2">
    <source>
        <dbReference type="Proteomes" id="UP000610960"/>
    </source>
</evidence>
<dbReference type="Pfam" id="PF02598">
    <property type="entry name" value="Methyltrn_RNA_3"/>
    <property type="match status" value="1"/>
</dbReference>
<gene>
    <name evidence="1" type="ORF">GCM10007981_07650</name>
</gene>
<reference evidence="1" key="2">
    <citation type="submission" date="2020-09" db="EMBL/GenBank/DDBJ databases">
        <authorList>
            <person name="Sun Q."/>
            <person name="Ohkuma M."/>
        </authorList>
    </citation>
    <scope>NUCLEOTIDE SEQUENCE</scope>
    <source>
        <strain evidence="1">JCM 10088</strain>
    </source>
</reference>
<dbReference type="InterPro" id="IPR029026">
    <property type="entry name" value="tRNA_m1G_MTases_N"/>
</dbReference>
<dbReference type="InterPro" id="IPR029028">
    <property type="entry name" value="Alpha/beta_knot_MTases"/>
</dbReference>
<reference evidence="1" key="1">
    <citation type="journal article" date="2014" name="Int. J. Syst. Evol. Microbiol.">
        <title>Complete genome sequence of Corynebacterium casei LMG S-19264T (=DSM 44701T), isolated from a smear-ripened cheese.</title>
        <authorList>
            <consortium name="US DOE Joint Genome Institute (JGI-PGF)"/>
            <person name="Walter F."/>
            <person name="Albersmeier A."/>
            <person name="Kalinowski J."/>
            <person name="Ruckert C."/>
        </authorList>
    </citation>
    <scope>NUCLEOTIDE SEQUENCE</scope>
    <source>
        <strain evidence="1">JCM 10088</strain>
    </source>
</reference>
<dbReference type="PANTHER" id="PTHR12150:SF13">
    <property type="entry name" value="METHYLTRANSFERASE C9ORF114-RELATED"/>
    <property type="match status" value="1"/>
</dbReference>